<dbReference type="SUPFAM" id="SSF56925">
    <property type="entry name" value="OMPA-like"/>
    <property type="match status" value="1"/>
</dbReference>
<name>A0A1I6HAC1_9RHOB</name>
<feature type="signal peptide" evidence="1">
    <location>
        <begin position="1"/>
        <end position="23"/>
    </location>
</feature>
<keyword evidence="1" id="KW-0732">Signal</keyword>
<keyword evidence="3" id="KW-1185">Reference proteome</keyword>
<gene>
    <name evidence="2" type="ORF">SAMN04488005_2416</name>
</gene>
<accession>A0A1I6HAC1</accession>
<protein>
    <recommendedName>
        <fullName evidence="4">Outer membrane protein beta-barrel domain-containing protein</fullName>
    </recommendedName>
</protein>
<organism evidence="2 3">
    <name type="scientific">Yoonia tamlensis</name>
    <dbReference type="NCBI Taxonomy" id="390270"/>
    <lineage>
        <taxon>Bacteria</taxon>
        <taxon>Pseudomonadati</taxon>
        <taxon>Pseudomonadota</taxon>
        <taxon>Alphaproteobacteria</taxon>
        <taxon>Rhodobacterales</taxon>
        <taxon>Paracoccaceae</taxon>
        <taxon>Yoonia</taxon>
    </lineage>
</organism>
<dbReference type="OrthoDB" id="7842276at2"/>
<evidence type="ECO:0000313" key="3">
    <source>
        <dbReference type="Proteomes" id="UP000199478"/>
    </source>
</evidence>
<dbReference type="InterPro" id="IPR011250">
    <property type="entry name" value="OMP/PagP_B-barrel"/>
</dbReference>
<dbReference type="Gene3D" id="2.40.160.20">
    <property type="match status" value="1"/>
</dbReference>
<sequence length="199" mass="20889">MKKLVSAAMVVSSAASIANIAHAEDGIYYGASVGLSVLESTSEFGSTFVNTPTVGGVIGYRKDLAGGRFWSAEADVSLPVQSEMSYDWGPDACVNASPDWCRVDGLSHVRGIYGMPVGGGYDVIGSAGLVVAAGQVEDGSDIYVDTYGYGYSIGIGLQTAFSTGATGRVELIYDDVDFVDQEDYPKDLTNLAIKASYLF</sequence>
<dbReference type="STRING" id="390270.SAMN04488005_2416"/>
<dbReference type="EMBL" id="FOYP01000002">
    <property type="protein sequence ID" value="SFR51227.1"/>
    <property type="molecule type" value="Genomic_DNA"/>
</dbReference>
<feature type="chain" id="PRO_5011636404" description="Outer membrane protein beta-barrel domain-containing protein" evidence="1">
    <location>
        <begin position="24"/>
        <end position="199"/>
    </location>
</feature>
<dbReference type="AlphaFoldDB" id="A0A1I6HAC1"/>
<evidence type="ECO:0000313" key="2">
    <source>
        <dbReference type="EMBL" id="SFR51227.1"/>
    </source>
</evidence>
<reference evidence="3" key="1">
    <citation type="submission" date="2016-10" db="EMBL/GenBank/DDBJ databases">
        <authorList>
            <person name="Varghese N."/>
            <person name="Submissions S."/>
        </authorList>
    </citation>
    <scope>NUCLEOTIDE SEQUENCE [LARGE SCALE GENOMIC DNA]</scope>
    <source>
        <strain evidence="3">DSM 26879</strain>
    </source>
</reference>
<dbReference type="Proteomes" id="UP000199478">
    <property type="component" value="Unassembled WGS sequence"/>
</dbReference>
<dbReference type="RefSeq" id="WP_131802410.1">
    <property type="nucleotide sequence ID" value="NZ_FOYP01000002.1"/>
</dbReference>
<proteinExistence type="predicted"/>
<evidence type="ECO:0000256" key="1">
    <source>
        <dbReference type="SAM" id="SignalP"/>
    </source>
</evidence>
<evidence type="ECO:0008006" key="4">
    <source>
        <dbReference type="Google" id="ProtNLM"/>
    </source>
</evidence>